<proteinExistence type="predicted"/>
<dbReference type="Proteomes" id="UP001148312">
    <property type="component" value="Unassembled WGS sequence"/>
</dbReference>
<evidence type="ECO:0000313" key="4">
    <source>
        <dbReference type="Proteomes" id="UP001148312"/>
    </source>
</evidence>
<evidence type="ECO:0000313" key="3">
    <source>
        <dbReference type="EMBL" id="KAJ5489793.1"/>
    </source>
</evidence>
<dbReference type="Pfam" id="PF13391">
    <property type="entry name" value="HNH_2"/>
    <property type="match status" value="1"/>
</dbReference>
<name>A0A9X0BYW9_9EURO</name>
<comment type="caution">
    <text evidence="3">The sequence shown here is derived from an EMBL/GenBank/DDBJ whole genome shotgun (WGS) entry which is preliminary data.</text>
</comment>
<dbReference type="Pfam" id="PF25324">
    <property type="entry name" value="DUF7881"/>
    <property type="match status" value="1"/>
</dbReference>
<feature type="domain" description="DUF7881" evidence="2">
    <location>
        <begin position="12"/>
        <end position="94"/>
    </location>
</feature>
<protein>
    <recommendedName>
        <fullName evidence="5">HNH nuclease domain-containing protein</fullName>
    </recommendedName>
</protein>
<keyword evidence="4" id="KW-1185">Reference proteome</keyword>
<evidence type="ECO:0000259" key="2">
    <source>
        <dbReference type="Pfam" id="PF25324"/>
    </source>
</evidence>
<organism evidence="3 4">
    <name type="scientific">Penicillium diatomitis</name>
    <dbReference type="NCBI Taxonomy" id="2819901"/>
    <lineage>
        <taxon>Eukaryota</taxon>
        <taxon>Fungi</taxon>
        <taxon>Dikarya</taxon>
        <taxon>Ascomycota</taxon>
        <taxon>Pezizomycotina</taxon>
        <taxon>Eurotiomycetes</taxon>
        <taxon>Eurotiomycetidae</taxon>
        <taxon>Eurotiales</taxon>
        <taxon>Aspergillaceae</taxon>
        <taxon>Penicillium</taxon>
    </lineage>
</organism>
<dbReference type="AlphaFoldDB" id="A0A9X0BYW9"/>
<dbReference type="GeneID" id="81624534"/>
<accession>A0A9X0BYW9</accession>
<evidence type="ECO:0000259" key="1">
    <source>
        <dbReference type="Pfam" id="PF13391"/>
    </source>
</evidence>
<dbReference type="InterPro" id="IPR057203">
    <property type="entry name" value="DUF7881"/>
</dbReference>
<gene>
    <name evidence="3" type="ORF">N7539_004683</name>
</gene>
<dbReference type="RefSeq" id="XP_056791826.1">
    <property type="nucleotide sequence ID" value="XM_056934285.1"/>
</dbReference>
<feature type="domain" description="HNH nuclease" evidence="1">
    <location>
        <begin position="133"/>
        <end position="211"/>
    </location>
</feature>
<reference evidence="3" key="1">
    <citation type="submission" date="2022-12" db="EMBL/GenBank/DDBJ databases">
        <authorList>
            <person name="Petersen C."/>
        </authorList>
    </citation>
    <scope>NUCLEOTIDE SEQUENCE</scope>
    <source>
        <strain evidence="3">IBT 30728</strain>
    </source>
</reference>
<evidence type="ECO:0008006" key="5">
    <source>
        <dbReference type="Google" id="ProtNLM"/>
    </source>
</evidence>
<sequence length="314" mass="35374">MSEDQSVLSDDGRNVHFFDGLTGDMLGGLFQNGSVTQANFIDMLNIVVVIVPRPLLGPPPPIVPGPLTVNARSGQTLSQTSQPLTPGDYDIYAPDGYSIELSNEPFVRRLPSYSVSGREADFKRSVRARDGKCVFTGIVNRRARLDKWAGWEAAHIFPLEKESFWVENNFGRWITNADSGNHPAPIHSIQNGFLLQSHLHQLFDDYSISVNPDEDYKITSFIPDDVGVDGRTLDPVCRNPDDPNRVSDHLLRWHFRQSVLGKMRGAGEPSFEHDFPPRSDTLKEILEGPFPVERFEMELSSRLRGWEKPQDFVQ</sequence>
<dbReference type="EMBL" id="JAPWDQ010000004">
    <property type="protein sequence ID" value="KAJ5489793.1"/>
    <property type="molecule type" value="Genomic_DNA"/>
</dbReference>
<reference evidence="3" key="2">
    <citation type="journal article" date="2023" name="IMA Fungus">
        <title>Comparative genomic study of the Penicillium genus elucidates a diverse pangenome and 15 lateral gene transfer events.</title>
        <authorList>
            <person name="Petersen C."/>
            <person name="Sorensen T."/>
            <person name="Nielsen M.R."/>
            <person name="Sondergaard T.E."/>
            <person name="Sorensen J.L."/>
            <person name="Fitzpatrick D.A."/>
            <person name="Frisvad J.C."/>
            <person name="Nielsen K.L."/>
        </authorList>
    </citation>
    <scope>NUCLEOTIDE SEQUENCE</scope>
    <source>
        <strain evidence="3">IBT 30728</strain>
    </source>
</reference>
<dbReference type="InterPro" id="IPR003615">
    <property type="entry name" value="HNH_nuc"/>
</dbReference>